<evidence type="ECO:0000313" key="8">
    <source>
        <dbReference type="Proteomes" id="UP000270673"/>
    </source>
</evidence>
<dbReference type="SUPFAM" id="SSF88946">
    <property type="entry name" value="Sigma2 domain of RNA polymerase sigma factors"/>
    <property type="match status" value="1"/>
</dbReference>
<organism evidence="7 8">
    <name type="scientific">Butyricimonas faecalis</name>
    <dbReference type="NCBI Taxonomy" id="2093856"/>
    <lineage>
        <taxon>Bacteria</taxon>
        <taxon>Pseudomonadati</taxon>
        <taxon>Bacteroidota</taxon>
        <taxon>Bacteroidia</taxon>
        <taxon>Bacteroidales</taxon>
        <taxon>Odoribacteraceae</taxon>
        <taxon>Butyricimonas</taxon>
    </lineage>
</organism>
<dbReference type="InterPro" id="IPR014327">
    <property type="entry name" value="RNA_pol_sigma70_bacteroid"/>
</dbReference>
<feature type="domain" description="RNA polymerase sigma-70 region 2" evidence="5">
    <location>
        <begin position="22"/>
        <end position="88"/>
    </location>
</feature>
<dbReference type="PRINTS" id="PR00038">
    <property type="entry name" value="HTHLUXR"/>
</dbReference>
<dbReference type="InterPro" id="IPR013249">
    <property type="entry name" value="RNA_pol_sigma70_r4_t2"/>
</dbReference>
<evidence type="ECO:0000256" key="2">
    <source>
        <dbReference type="ARBA" id="ARBA00023015"/>
    </source>
</evidence>
<dbReference type="Gene3D" id="1.10.10.10">
    <property type="entry name" value="Winged helix-like DNA-binding domain superfamily/Winged helix DNA-binding domain"/>
    <property type="match status" value="1"/>
</dbReference>
<dbReference type="NCBIfam" id="TIGR02985">
    <property type="entry name" value="Sig70_bacteroi1"/>
    <property type="match status" value="1"/>
</dbReference>
<dbReference type="InterPro" id="IPR007627">
    <property type="entry name" value="RNA_pol_sigma70_r2"/>
</dbReference>
<evidence type="ECO:0000259" key="6">
    <source>
        <dbReference type="Pfam" id="PF08281"/>
    </source>
</evidence>
<name>A0A3S9VZA6_9BACT</name>
<keyword evidence="3" id="KW-0731">Sigma factor</keyword>
<dbReference type="Proteomes" id="UP000270673">
    <property type="component" value="Chromosome"/>
</dbReference>
<dbReference type="AlphaFoldDB" id="A0A3S9VZA6"/>
<evidence type="ECO:0000313" key="7">
    <source>
        <dbReference type="EMBL" id="AZS31841.1"/>
    </source>
</evidence>
<gene>
    <name evidence="7" type="ORF">D8S85_01835</name>
</gene>
<evidence type="ECO:0000256" key="3">
    <source>
        <dbReference type="ARBA" id="ARBA00023082"/>
    </source>
</evidence>
<dbReference type="GO" id="GO:0003677">
    <property type="term" value="F:DNA binding"/>
    <property type="evidence" value="ECO:0007669"/>
    <property type="project" value="InterPro"/>
</dbReference>
<dbReference type="Pfam" id="PF08281">
    <property type="entry name" value="Sigma70_r4_2"/>
    <property type="match status" value="1"/>
</dbReference>
<dbReference type="OrthoDB" id="9782991at2"/>
<accession>A0A3S9VZA6</accession>
<sequence length="183" mass="21413">MIDEQLILSGVNRKNEKAWKSLYEHYYAALCTYVNRILKGSESTEDLVQEVFIAVWRSEKRFDSVQDLTRYLYRACYNNALVFVRNNQIHDTILNSIGAESDFTADDVYAQTVREEVTRQLYVYIEGLPSEQKKVILMSIEGYSWDEIAEKLRISVNTVKTHKSRGFKYLRSKLQDSVCLFLI</sequence>
<dbReference type="Gene3D" id="1.10.1740.10">
    <property type="match status" value="1"/>
</dbReference>
<keyword evidence="4" id="KW-0804">Transcription</keyword>
<dbReference type="CDD" id="cd06171">
    <property type="entry name" value="Sigma70_r4"/>
    <property type="match status" value="1"/>
</dbReference>
<keyword evidence="2" id="KW-0805">Transcription regulation</keyword>
<dbReference type="GO" id="GO:0006352">
    <property type="term" value="P:DNA-templated transcription initiation"/>
    <property type="evidence" value="ECO:0007669"/>
    <property type="project" value="InterPro"/>
</dbReference>
<evidence type="ECO:0000256" key="4">
    <source>
        <dbReference type="ARBA" id="ARBA00023163"/>
    </source>
</evidence>
<dbReference type="SUPFAM" id="SSF88659">
    <property type="entry name" value="Sigma3 and sigma4 domains of RNA polymerase sigma factors"/>
    <property type="match status" value="1"/>
</dbReference>
<dbReference type="PANTHER" id="PTHR43133">
    <property type="entry name" value="RNA POLYMERASE ECF-TYPE SIGMA FACTO"/>
    <property type="match status" value="1"/>
</dbReference>
<dbReference type="InterPro" id="IPR000792">
    <property type="entry name" value="Tscrpt_reg_LuxR_C"/>
</dbReference>
<dbReference type="EMBL" id="CP032819">
    <property type="protein sequence ID" value="AZS31841.1"/>
    <property type="molecule type" value="Genomic_DNA"/>
</dbReference>
<feature type="domain" description="RNA polymerase sigma factor 70 region 4 type 2" evidence="6">
    <location>
        <begin position="119"/>
        <end position="169"/>
    </location>
</feature>
<protein>
    <submittedName>
        <fullName evidence="7">RNA polymerase sigma-70 factor</fullName>
    </submittedName>
</protein>
<comment type="similarity">
    <text evidence="1">Belongs to the sigma-70 factor family. ECF subfamily.</text>
</comment>
<keyword evidence="8" id="KW-1185">Reference proteome</keyword>
<reference evidence="7 8" key="1">
    <citation type="submission" date="2018-10" db="EMBL/GenBank/DDBJ databases">
        <title>Butyricimonas faecalis sp. nov., isolated from human faeces and emended description of the genus Butyricimonas.</title>
        <authorList>
            <person name="Le Roy T."/>
            <person name="Van der Smissen P."/>
            <person name="Paquot A."/>
            <person name="Delzenne N."/>
            <person name="Muccioli G."/>
            <person name="Collet J.-F."/>
            <person name="Cani P.D."/>
        </authorList>
    </citation>
    <scope>NUCLEOTIDE SEQUENCE [LARGE SCALE GENOMIC DNA]</scope>
    <source>
        <strain evidence="7 8">H184</strain>
    </source>
</reference>
<dbReference type="KEGG" id="buy:D8S85_01835"/>
<evidence type="ECO:0000256" key="1">
    <source>
        <dbReference type="ARBA" id="ARBA00010641"/>
    </source>
</evidence>
<dbReference type="InterPro" id="IPR014284">
    <property type="entry name" value="RNA_pol_sigma-70_dom"/>
</dbReference>
<dbReference type="GO" id="GO:0016987">
    <property type="term" value="F:sigma factor activity"/>
    <property type="evidence" value="ECO:0007669"/>
    <property type="project" value="UniProtKB-KW"/>
</dbReference>
<dbReference type="PANTHER" id="PTHR43133:SF46">
    <property type="entry name" value="RNA POLYMERASE SIGMA-70 FACTOR ECF SUBFAMILY"/>
    <property type="match status" value="1"/>
</dbReference>
<dbReference type="InterPro" id="IPR013325">
    <property type="entry name" value="RNA_pol_sigma_r2"/>
</dbReference>
<dbReference type="Pfam" id="PF04542">
    <property type="entry name" value="Sigma70_r2"/>
    <property type="match status" value="1"/>
</dbReference>
<dbReference type="InterPro" id="IPR039425">
    <property type="entry name" value="RNA_pol_sigma-70-like"/>
</dbReference>
<proteinExistence type="inferred from homology"/>
<dbReference type="InterPro" id="IPR013324">
    <property type="entry name" value="RNA_pol_sigma_r3/r4-like"/>
</dbReference>
<dbReference type="NCBIfam" id="TIGR02937">
    <property type="entry name" value="sigma70-ECF"/>
    <property type="match status" value="1"/>
</dbReference>
<evidence type="ECO:0000259" key="5">
    <source>
        <dbReference type="Pfam" id="PF04542"/>
    </source>
</evidence>
<dbReference type="InterPro" id="IPR036388">
    <property type="entry name" value="WH-like_DNA-bd_sf"/>
</dbReference>